<dbReference type="InterPro" id="IPR045175">
    <property type="entry name" value="M28_fam"/>
</dbReference>
<dbReference type="GO" id="GO:0008235">
    <property type="term" value="F:metalloexopeptidase activity"/>
    <property type="evidence" value="ECO:0007669"/>
    <property type="project" value="InterPro"/>
</dbReference>
<dbReference type="GO" id="GO:0006508">
    <property type="term" value="P:proteolysis"/>
    <property type="evidence" value="ECO:0007669"/>
    <property type="project" value="InterPro"/>
</dbReference>
<dbReference type="EMBL" id="CP000157">
    <property type="protein sequence ID" value="ABC63512.1"/>
    <property type="molecule type" value="Genomic_DNA"/>
</dbReference>
<evidence type="ECO:0000313" key="2">
    <source>
        <dbReference type="EMBL" id="ABC63512.1"/>
    </source>
</evidence>
<sequence length="456" mass="48352">MPGAERQFDAAQAALDTHIRVLSGDDYGGRQPGTEGGRKTEQYLVDALQSYGYAPGAGDGEWRQPVELVRYSPAEAKVTLMSGDETRIVEGDLLVVSGPPQDLLDLPVERIAADEAVREGALSGKAALLDAADARGLFAEVNGGAPDAIVLQAATSEEFEQFSRFVSGGRWQLNDDEEAQPPIAVLSPEFAAFTAPGESPLSISVESRPSIQSVETANVIGRLAGNVPGSGAVLVLAHWDHLGECGSEGDEDRLCNGAVDNASGIGVMLETARRIALQGGLDRDLYIVGTTAEEIGLLGAEAFARDPPLPLPTIVAAFNIDTVAIAPRGASTTVVGWGRTPLDEDIRVVVEGLDRKFKVDEYTEQFVRRQDGWALLSRDVPAVLVSTSFGDAKAFGAFLSGAYHGPNDEWREDLELGGATDDIFTHIALLQHFGSVQKYQPGERTEGAPAADNGDE</sequence>
<gene>
    <name evidence="2" type="ordered locus">ELI_07100</name>
</gene>
<dbReference type="SUPFAM" id="SSF53187">
    <property type="entry name" value="Zn-dependent exopeptidases"/>
    <property type="match status" value="1"/>
</dbReference>
<dbReference type="eggNOG" id="COG2234">
    <property type="taxonomic scope" value="Bacteria"/>
</dbReference>
<accession>Q2N9X9</accession>
<dbReference type="Gene3D" id="3.40.630.10">
    <property type="entry name" value="Zn peptidases"/>
    <property type="match status" value="1"/>
</dbReference>
<organism evidence="2 3">
    <name type="scientific">Erythrobacter litoralis (strain HTCC2594)</name>
    <dbReference type="NCBI Taxonomy" id="314225"/>
    <lineage>
        <taxon>Bacteria</taxon>
        <taxon>Pseudomonadati</taxon>
        <taxon>Pseudomonadota</taxon>
        <taxon>Alphaproteobacteria</taxon>
        <taxon>Sphingomonadales</taxon>
        <taxon>Erythrobacteraceae</taxon>
        <taxon>Erythrobacter/Porphyrobacter group</taxon>
        <taxon>Erythrobacter</taxon>
    </lineage>
</organism>
<evidence type="ECO:0000313" key="3">
    <source>
        <dbReference type="Proteomes" id="UP000008808"/>
    </source>
</evidence>
<dbReference type="InterPro" id="IPR007484">
    <property type="entry name" value="Peptidase_M28"/>
</dbReference>
<dbReference type="Pfam" id="PF04389">
    <property type="entry name" value="Peptidase_M28"/>
    <property type="match status" value="1"/>
</dbReference>
<dbReference type="HOGENOM" id="CLU_019932_2_1_5"/>
<evidence type="ECO:0000259" key="1">
    <source>
        <dbReference type="Pfam" id="PF04389"/>
    </source>
</evidence>
<dbReference type="PANTHER" id="PTHR12147">
    <property type="entry name" value="METALLOPEPTIDASE M28 FAMILY MEMBER"/>
    <property type="match status" value="1"/>
</dbReference>
<keyword evidence="3" id="KW-1185">Reference proteome</keyword>
<dbReference type="Proteomes" id="UP000008808">
    <property type="component" value="Chromosome"/>
</dbReference>
<name>Q2N9X9_ERYLH</name>
<reference evidence="3" key="1">
    <citation type="journal article" date="2009" name="J. Bacteriol.">
        <title>Complete genome sequence of Erythrobacter litoralis HTCC2594.</title>
        <authorList>
            <person name="Oh H.M."/>
            <person name="Giovannoni S.J."/>
            <person name="Ferriera S."/>
            <person name="Johnson J."/>
            <person name="Cho J.C."/>
        </authorList>
    </citation>
    <scope>NUCLEOTIDE SEQUENCE [LARGE SCALE GENOMIC DNA]</scope>
    <source>
        <strain evidence="3">HTCC2594</strain>
    </source>
</reference>
<dbReference type="PANTHER" id="PTHR12147:SF26">
    <property type="entry name" value="PEPTIDASE M28 DOMAIN-CONTAINING PROTEIN"/>
    <property type="match status" value="1"/>
</dbReference>
<dbReference type="KEGG" id="eli:ELI_07100"/>
<feature type="domain" description="Peptidase M28" evidence="1">
    <location>
        <begin position="218"/>
        <end position="412"/>
    </location>
</feature>
<protein>
    <recommendedName>
        <fullName evidence="1">Peptidase M28 domain-containing protein</fullName>
    </recommendedName>
</protein>
<dbReference type="STRING" id="314225.ELI_07100"/>
<proteinExistence type="predicted"/>
<dbReference type="AlphaFoldDB" id="Q2N9X9"/>